<feature type="compositionally biased region" description="Polar residues" evidence="2">
    <location>
        <begin position="109"/>
        <end position="127"/>
    </location>
</feature>
<accession>A0AA35YWZ7</accession>
<reference evidence="3" key="1">
    <citation type="submission" date="2023-04" db="EMBL/GenBank/DDBJ databases">
        <authorList>
            <person name="Vijverberg K."/>
            <person name="Xiong W."/>
            <person name="Schranz E."/>
        </authorList>
    </citation>
    <scope>NUCLEOTIDE SEQUENCE</scope>
</reference>
<protein>
    <submittedName>
        <fullName evidence="3">Uncharacterized protein</fullName>
    </submittedName>
</protein>
<feature type="region of interest" description="Disordered" evidence="2">
    <location>
        <begin position="1"/>
        <end position="36"/>
    </location>
</feature>
<dbReference type="EMBL" id="OX465080">
    <property type="protein sequence ID" value="CAI9281783.1"/>
    <property type="molecule type" value="Genomic_DNA"/>
</dbReference>
<dbReference type="Proteomes" id="UP001177003">
    <property type="component" value="Chromosome 4"/>
</dbReference>
<evidence type="ECO:0000256" key="1">
    <source>
        <dbReference type="SAM" id="Coils"/>
    </source>
</evidence>
<proteinExistence type="predicted"/>
<feature type="region of interest" description="Disordered" evidence="2">
    <location>
        <begin position="275"/>
        <end position="300"/>
    </location>
</feature>
<dbReference type="AlphaFoldDB" id="A0AA35YWZ7"/>
<keyword evidence="4" id="KW-1185">Reference proteome</keyword>
<feature type="region of interest" description="Disordered" evidence="2">
    <location>
        <begin position="105"/>
        <end position="127"/>
    </location>
</feature>
<feature type="coiled-coil region" evidence="1">
    <location>
        <begin position="214"/>
        <end position="245"/>
    </location>
</feature>
<feature type="compositionally biased region" description="Basic and acidic residues" evidence="2">
    <location>
        <begin position="184"/>
        <end position="197"/>
    </location>
</feature>
<evidence type="ECO:0000313" key="4">
    <source>
        <dbReference type="Proteomes" id="UP001177003"/>
    </source>
</evidence>
<feature type="compositionally biased region" description="Basic and acidic residues" evidence="2">
    <location>
        <begin position="13"/>
        <end position="23"/>
    </location>
</feature>
<evidence type="ECO:0000313" key="3">
    <source>
        <dbReference type="EMBL" id="CAI9281783.1"/>
    </source>
</evidence>
<gene>
    <name evidence="3" type="ORF">LSALG_LOCUS21458</name>
</gene>
<feature type="compositionally biased region" description="Low complexity" evidence="2">
    <location>
        <begin position="166"/>
        <end position="183"/>
    </location>
</feature>
<organism evidence="3 4">
    <name type="scientific">Lactuca saligna</name>
    <name type="common">Willowleaf lettuce</name>
    <dbReference type="NCBI Taxonomy" id="75948"/>
    <lineage>
        <taxon>Eukaryota</taxon>
        <taxon>Viridiplantae</taxon>
        <taxon>Streptophyta</taxon>
        <taxon>Embryophyta</taxon>
        <taxon>Tracheophyta</taxon>
        <taxon>Spermatophyta</taxon>
        <taxon>Magnoliopsida</taxon>
        <taxon>eudicotyledons</taxon>
        <taxon>Gunneridae</taxon>
        <taxon>Pentapetalae</taxon>
        <taxon>asterids</taxon>
        <taxon>campanulids</taxon>
        <taxon>Asterales</taxon>
        <taxon>Asteraceae</taxon>
        <taxon>Cichorioideae</taxon>
        <taxon>Cichorieae</taxon>
        <taxon>Lactucinae</taxon>
        <taxon>Lactuca</taxon>
    </lineage>
</organism>
<name>A0AA35YWZ7_LACSI</name>
<keyword evidence="1" id="KW-0175">Coiled coil</keyword>
<feature type="region of interest" description="Disordered" evidence="2">
    <location>
        <begin position="152"/>
        <end position="197"/>
    </location>
</feature>
<evidence type="ECO:0000256" key="2">
    <source>
        <dbReference type="SAM" id="MobiDB-lite"/>
    </source>
</evidence>
<sequence length="374" mass="41466">MRKPGSTGVTLAVDHDPLHRVEDETQSVNEEDDEDLNDDVGFLKEIDFTGISDDFPTNVELELDDDEFSPFAGHDSDCFKKISSGQRDVNSEIPPSVSTVFTSSPLVVESSQPQTSQSSLERSQSNTSMEVPIVSHAPQVFSTFTTTIVFTPPIQSDEGPSTMFETGGSSSISSTSSSRGKGISFREEHSGDDKSTVSELREEIGILRQELIEKKTLLEQNTSYIEELKEKDEEKTKQIKDLQTNLGSMMAFYFNLKNVLYDAFGDKVKALFQQPHGIEDPPMTPTQSTSGDLPVDPPPPRTTIIVDVFEKEPESSKARIKIKQGKRTVTANKSEGLLFLKNSNENRNAKDPMLTVTNHKKRKFGDEFGDRSGI</sequence>